<dbReference type="STRING" id="870242.cpu_10580"/>
<evidence type="ECO:0000313" key="3">
    <source>
        <dbReference type="Proteomes" id="UP000187485"/>
    </source>
</evidence>
<name>A0A1L8CUG1_9THEO</name>
<dbReference type="PANTHER" id="PTHR43415:SF3">
    <property type="entry name" value="GNAT-FAMILY ACETYLTRANSFERASE"/>
    <property type="match status" value="1"/>
</dbReference>
<protein>
    <submittedName>
        <fullName evidence="2">UDP-4-amino-4,6-dideoxy-N-acetyl-beta-L-altrosamine N-acetyltransferase</fullName>
    </submittedName>
</protein>
<dbReference type="OrthoDB" id="9795206at2"/>
<reference evidence="3" key="1">
    <citation type="submission" date="2016-12" db="EMBL/GenBank/DDBJ databases">
        <title>Draft Genome Sequences od Carboxydothermus pertinax and islandicus, Hydrogenogenic Carboxydotrophic Bacteria.</title>
        <authorList>
            <person name="Fukuyama Y."/>
            <person name="Ohmae K."/>
            <person name="Yoneda Y."/>
            <person name="Yoshida T."/>
            <person name="Sako Y."/>
        </authorList>
    </citation>
    <scope>NUCLEOTIDE SEQUENCE [LARGE SCALE GENOMIC DNA]</scope>
    <source>
        <strain evidence="3">Ug1</strain>
    </source>
</reference>
<keyword evidence="3" id="KW-1185">Reference proteome</keyword>
<proteinExistence type="predicted"/>
<evidence type="ECO:0000259" key="1">
    <source>
        <dbReference type="PROSITE" id="PS51186"/>
    </source>
</evidence>
<dbReference type="Proteomes" id="UP000187485">
    <property type="component" value="Unassembled WGS sequence"/>
</dbReference>
<evidence type="ECO:0000313" key="2">
    <source>
        <dbReference type="EMBL" id="GAV22548.1"/>
    </source>
</evidence>
<gene>
    <name evidence="2" type="ORF">cpu_10580</name>
</gene>
<dbReference type="InterPro" id="IPR020036">
    <property type="entry name" value="PseH"/>
</dbReference>
<dbReference type="PANTHER" id="PTHR43415">
    <property type="entry name" value="SPERMIDINE N(1)-ACETYLTRANSFERASE"/>
    <property type="match status" value="1"/>
</dbReference>
<dbReference type="InterPro" id="IPR000182">
    <property type="entry name" value="GNAT_dom"/>
</dbReference>
<dbReference type="PROSITE" id="PS51186">
    <property type="entry name" value="GNAT"/>
    <property type="match status" value="1"/>
</dbReference>
<dbReference type="NCBIfam" id="TIGR03585">
    <property type="entry name" value="PseH"/>
    <property type="match status" value="1"/>
</dbReference>
<dbReference type="CDD" id="cd04301">
    <property type="entry name" value="NAT_SF"/>
    <property type="match status" value="1"/>
</dbReference>
<sequence length="179" mass="21848">MSKIRFKSFLELTLEEKKLVLNWRNSDTLRKNMINDHIISFEEHLRWLEKLRERNDLKYWLVYLDDKPIGVLNLQKIDYEKKQAEWGIYIGPEEMRGKGYGKLLLFALLKHYFDEMKFKTLITKVLEDNKIAINLYNKFGFKSYSNEKINNKRYILMLFTAEDWEREKERLKREAGENR</sequence>
<organism evidence="2 3">
    <name type="scientific">Carboxydothermus pertinax</name>
    <dbReference type="NCBI Taxonomy" id="870242"/>
    <lineage>
        <taxon>Bacteria</taxon>
        <taxon>Bacillati</taxon>
        <taxon>Bacillota</taxon>
        <taxon>Clostridia</taxon>
        <taxon>Thermoanaerobacterales</taxon>
        <taxon>Thermoanaerobacteraceae</taxon>
        <taxon>Carboxydothermus</taxon>
    </lineage>
</organism>
<accession>A0A1L8CUG1</accession>
<dbReference type="RefSeq" id="WP_075859032.1">
    <property type="nucleotide sequence ID" value="NZ_BDJK01000015.1"/>
</dbReference>
<comment type="caution">
    <text evidence="2">The sequence shown here is derived from an EMBL/GenBank/DDBJ whole genome shotgun (WGS) entry which is preliminary data.</text>
</comment>
<dbReference type="InterPro" id="IPR016181">
    <property type="entry name" value="Acyl_CoA_acyltransferase"/>
</dbReference>
<feature type="domain" description="N-acetyltransferase" evidence="1">
    <location>
        <begin position="7"/>
        <end position="162"/>
    </location>
</feature>
<dbReference type="SUPFAM" id="SSF55729">
    <property type="entry name" value="Acyl-CoA N-acyltransferases (Nat)"/>
    <property type="match status" value="1"/>
</dbReference>
<dbReference type="GO" id="GO:0016747">
    <property type="term" value="F:acyltransferase activity, transferring groups other than amino-acyl groups"/>
    <property type="evidence" value="ECO:0007669"/>
    <property type="project" value="InterPro"/>
</dbReference>
<dbReference type="AlphaFoldDB" id="A0A1L8CUG1"/>
<dbReference type="Gene3D" id="3.40.630.30">
    <property type="match status" value="1"/>
</dbReference>
<keyword evidence="2" id="KW-0808">Transferase</keyword>
<dbReference type="EMBL" id="BDJK01000015">
    <property type="protein sequence ID" value="GAV22548.1"/>
    <property type="molecule type" value="Genomic_DNA"/>
</dbReference>
<dbReference type="Pfam" id="PF00583">
    <property type="entry name" value="Acetyltransf_1"/>
    <property type="match status" value="1"/>
</dbReference>